<evidence type="ECO:0000313" key="2">
    <source>
        <dbReference type="Proteomes" id="UP001060215"/>
    </source>
</evidence>
<comment type="caution">
    <text evidence="1">The sequence shown here is derived from an EMBL/GenBank/DDBJ whole genome shotgun (WGS) entry which is preliminary data.</text>
</comment>
<keyword evidence="2" id="KW-1185">Reference proteome</keyword>
<dbReference type="Proteomes" id="UP001060215">
    <property type="component" value="Chromosome 5"/>
</dbReference>
<organism evidence="1 2">
    <name type="scientific">Camellia lanceoleosa</name>
    <dbReference type="NCBI Taxonomy" id="1840588"/>
    <lineage>
        <taxon>Eukaryota</taxon>
        <taxon>Viridiplantae</taxon>
        <taxon>Streptophyta</taxon>
        <taxon>Embryophyta</taxon>
        <taxon>Tracheophyta</taxon>
        <taxon>Spermatophyta</taxon>
        <taxon>Magnoliopsida</taxon>
        <taxon>eudicotyledons</taxon>
        <taxon>Gunneridae</taxon>
        <taxon>Pentapetalae</taxon>
        <taxon>asterids</taxon>
        <taxon>Ericales</taxon>
        <taxon>Theaceae</taxon>
        <taxon>Camellia</taxon>
    </lineage>
</organism>
<gene>
    <name evidence="1" type="ORF">LOK49_LG06G00793</name>
</gene>
<accession>A0ACC0HJ28</accession>
<dbReference type="EMBL" id="CM045762">
    <property type="protein sequence ID" value="KAI8012051.1"/>
    <property type="molecule type" value="Genomic_DNA"/>
</dbReference>
<sequence>MRSMGISEALRMQMEVQKRLHEQLEVYELILSRFANEGGLIGSSPAEVSKGMSLWLLSLYRSIFLFLVYVCERRPGREGGGGISVAGMWQCCGREKDSRSVVGKKEGVSVWEGRVDGYGSLVREEEEDEGRGGFRGRDVSQ</sequence>
<name>A0ACC0HJ28_9ERIC</name>
<proteinExistence type="predicted"/>
<protein>
    <submittedName>
        <fullName evidence="1">Protein PHOSPHATE STARVATION RESPONSE 1</fullName>
    </submittedName>
</protein>
<evidence type="ECO:0000313" key="1">
    <source>
        <dbReference type="EMBL" id="KAI8012051.1"/>
    </source>
</evidence>
<reference evidence="1 2" key="1">
    <citation type="journal article" date="2022" name="Plant J.">
        <title>Chromosome-level genome of Camellia lanceoleosa provides a valuable resource for understanding genome evolution and self-incompatibility.</title>
        <authorList>
            <person name="Gong W."/>
            <person name="Xiao S."/>
            <person name="Wang L."/>
            <person name="Liao Z."/>
            <person name="Chang Y."/>
            <person name="Mo W."/>
            <person name="Hu G."/>
            <person name="Li W."/>
            <person name="Zhao G."/>
            <person name="Zhu H."/>
            <person name="Hu X."/>
            <person name="Ji K."/>
            <person name="Xiang X."/>
            <person name="Song Q."/>
            <person name="Yuan D."/>
            <person name="Jin S."/>
            <person name="Zhang L."/>
        </authorList>
    </citation>
    <scope>NUCLEOTIDE SEQUENCE [LARGE SCALE GENOMIC DNA]</scope>
    <source>
        <strain evidence="1">SQ_2022a</strain>
    </source>
</reference>